<accession>A0A818A104</accession>
<dbReference type="Proteomes" id="UP000663825">
    <property type="component" value="Unassembled WGS sequence"/>
</dbReference>
<comment type="caution">
    <text evidence="2">The sequence shown here is derived from an EMBL/GenBank/DDBJ whole genome shotgun (WGS) entry which is preliminary data.</text>
</comment>
<sequence length="463" mass="53417">MNTFIGFSTPLDRGIPVPQYFQTDSYEQLKVWFENEDKSSLLNVHMLELLTTSKSSSSSFLLGAYGITSEFNSIDVLRRWLWIFQYCQTSNIRILAFSTDCDPKYLRAMRLITGFFAKLPNIPISERDDALELKLPKGWSSWFYMRTRQLAFCFQDPVHLCTKMRNRLLSQSASMMIGNGEISVSILFDLINHQSKLIHGLVKTDVHPKDKQNFGSCVKISSDDVLSALDDVSGSYAIQVYLRLLRSIILAYIERILQEIERQNEQDDSKCSLQFPKHHKRRLRKAEHVNDHLQNNNILTQNNIEKTVYRADNDAYKMLAVLGIDKVLKKAHKSTLTELSTFVKIQTEQQSHTTDYSENWNGYSDDESDSEAENTIDQSDMSTESSSEDENDELMTNSSYKGSQFKGIRIFNGIPTSQTKSHFRLKIDKNEKYVHKQTACWLLTDDKTTLSADRLQRVQQTNR</sequence>
<evidence type="ECO:0000256" key="1">
    <source>
        <dbReference type="SAM" id="MobiDB-lite"/>
    </source>
</evidence>
<feature type="compositionally biased region" description="Polar residues" evidence="1">
    <location>
        <begin position="347"/>
        <end position="362"/>
    </location>
</feature>
<protein>
    <submittedName>
        <fullName evidence="2">Uncharacterized protein</fullName>
    </submittedName>
</protein>
<evidence type="ECO:0000313" key="2">
    <source>
        <dbReference type="EMBL" id="CAF3398457.1"/>
    </source>
</evidence>
<feature type="region of interest" description="Disordered" evidence="1">
    <location>
        <begin position="347"/>
        <end position="398"/>
    </location>
</feature>
<reference evidence="2" key="1">
    <citation type="submission" date="2021-02" db="EMBL/GenBank/DDBJ databases">
        <authorList>
            <person name="Nowell W R."/>
        </authorList>
    </citation>
    <scope>NUCLEOTIDE SEQUENCE</scope>
</reference>
<dbReference type="OrthoDB" id="10064970at2759"/>
<evidence type="ECO:0000313" key="3">
    <source>
        <dbReference type="Proteomes" id="UP000663825"/>
    </source>
</evidence>
<name>A0A818A104_9BILA</name>
<dbReference type="EMBL" id="CAJNXB010004915">
    <property type="protein sequence ID" value="CAF3398457.1"/>
    <property type="molecule type" value="Genomic_DNA"/>
</dbReference>
<organism evidence="2 3">
    <name type="scientific">Rotaria socialis</name>
    <dbReference type="NCBI Taxonomy" id="392032"/>
    <lineage>
        <taxon>Eukaryota</taxon>
        <taxon>Metazoa</taxon>
        <taxon>Spiralia</taxon>
        <taxon>Gnathifera</taxon>
        <taxon>Rotifera</taxon>
        <taxon>Eurotatoria</taxon>
        <taxon>Bdelloidea</taxon>
        <taxon>Philodinida</taxon>
        <taxon>Philodinidae</taxon>
        <taxon>Rotaria</taxon>
    </lineage>
</organism>
<gene>
    <name evidence="2" type="ORF">TIS948_LOCUS27477</name>
</gene>
<feature type="compositionally biased region" description="Acidic residues" evidence="1">
    <location>
        <begin position="364"/>
        <end position="374"/>
    </location>
</feature>
<dbReference type="AlphaFoldDB" id="A0A818A104"/>
<proteinExistence type="predicted"/>